<evidence type="ECO:0000313" key="4">
    <source>
        <dbReference type="EMBL" id="QTD54497.1"/>
    </source>
</evidence>
<reference evidence="4 5" key="1">
    <citation type="submission" date="2021-03" db="EMBL/GenBank/DDBJ databases">
        <title>Complete genome of Parasphingorhabdus_sp.JHSY0214.</title>
        <authorList>
            <person name="Yoo J.H."/>
            <person name="Bae J.W."/>
        </authorList>
    </citation>
    <scope>NUCLEOTIDE SEQUENCE [LARGE SCALE GENOMIC DNA]</scope>
    <source>
        <strain evidence="4 5">JHSY0214</strain>
    </source>
</reference>
<accession>A0ABX7T1U8</accession>
<dbReference type="InterPro" id="IPR000182">
    <property type="entry name" value="GNAT_dom"/>
</dbReference>
<evidence type="ECO:0000256" key="2">
    <source>
        <dbReference type="ARBA" id="ARBA00023315"/>
    </source>
</evidence>
<evidence type="ECO:0000259" key="3">
    <source>
        <dbReference type="PROSITE" id="PS51186"/>
    </source>
</evidence>
<feature type="domain" description="N-acetyltransferase" evidence="3">
    <location>
        <begin position="7"/>
        <end position="158"/>
    </location>
</feature>
<dbReference type="InterPro" id="IPR016181">
    <property type="entry name" value="Acyl_CoA_acyltransferase"/>
</dbReference>
<evidence type="ECO:0000313" key="5">
    <source>
        <dbReference type="Proteomes" id="UP000663923"/>
    </source>
</evidence>
<keyword evidence="2" id="KW-0012">Acyltransferase</keyword>
<dbReference type="PANTHER" id="PTHR43877">
    <property type="entry name" value="AMINOALKYLPHOSPHONATE N-ACETYLTRANSFERASE-RELATED-RELATED"/>
    <property type="match status" value="1"/>
</dbReference>
<dbReference type="Proteomes" id="UP000663923">
    <property type="component" value="Chromosome"/>
</dbReference>
<dbReference type="RefSeq" id="WP_207986331.1">
    <property type="nucleotide sequence ID" value="NZ_CP071794.1"/>
</dbReference>
<dbReference type="InterPro" id="IPR050832">
    <property type="entry name" value="Bact_Acetyltransf"/>
</dbReference>
<evidence type="ECO:0000256" key="1">
    <source>
        <dbReference type="ARBA" id="ARBA00022679"/>
    </source>
</evidence>
<proteinExistence type="predicted"/>
<sequence length="159" mass="18164">MNQHKPSPIRPVVPDDIPALKRVIDATDMFPSEMLDDMIAGFFNEEGSDEIWLTHDRDGAKAIAYCRSEEMTDRTWNLLLIAVHPDHQGEGIGAALMSHIEEHLAAEGQRVLIVETSGTDALARTREFYRLCQYDQESRIRDFYADGDDKITFRKSLQR</sequence>
<organism evidence="4 5">
    <name type="scientific">Parasphingorhabdus cellanae</name>
    <dbReference type="NCBI Taxonomy" id="2806553"/>
    <lineage>
        <taxon>Bacteria</taxon>
        <taxon>Pseudomonadati</taxon>
        <taxon>Pseudomonadota</taxon>
        <taxon>Alphaproteobacteria</taxon>
        <taxon>Sphingomonadales</taxon>
        <taxon>Sphingomonadaceae</taxon>
        <taxon>Parasphingorhabdus</taxon>
    </lineage>
</organism>
<dbReference type="Gene3D" id="3.40.630.30">
    <property type="match status" value="1"/>
</dbReference>
<name>A0ABX7T1U8_9SPHN</name>
<keyword evidence="1" id="KW-0808">Transferase</keyword>
<gene>
    <name evidence="4" type="ORF">J4G78_09335</name>
</gene>
<dbReference type="PROSITE" id="PS51186">
    <property type="entry name" value="GNAT"/>
    <property type="match status" value="1"/>
</dbReference>
<dbReference type="Pfam" id="PF00583">
    <property type="entry name" value="Acetyltransf_1"/>
    <property type="match status" value="1"/>
</dbReference>
<dbReference type="CDD" id="cd04301">
    <property type="entry name" value="NAT_SF"/>
    <property type="match status" value="1"/>
</dbReference>
<keyword evidence="5" id="KW-1185">Reference proteome</keyword>
<protein>
    <submittedName>
        <fullName evidence="4">GNAT family N-acetyltransferase</fullName>
    </submittedName>
</protein>
<dbReference type="SUPFAM" id="SSF55729">
    <property type="entry name" value="Acyl-CoA N-acyltransferases (Nat)"/>
    <property type="match status" value="1"/>
</dbReference>
<dbReference type="EMBL" id="CP071794">
    <property type="protein sequence ID" value="QTD54497.1"/>
    <property type="molecule type" value="Genomic_DNA"/>
</dbReference>